<keyword evidence="2" id="KW-0472">Membrane</keyword>
<feature type="transmembrane region" description="Helical" evidence="2">
    <location>
        <begin position="207"/>
        <end position="226"/>
    </location>
</feature>
<dbReference type="Pfam" id="PF00211">
    <property type="entry name" value="Guanylate_cyc"/>
    <property type="match status" value="1"/>
</dbReference>
<dbReference type="PROSITE" id="PS50125">
    <property type="entry name" value="GUANYLATE_CYCLASE_2"/>
    <property type="match status" value="1"/>
</dbReference>
<dbReference type="CDD" id="cd07302">
    <property type="entry name" value="CHD"/>
    <property type="match status" value="1"/>
</dbReference>
<dbReference type="SMART" id="SM00044">
    <property type="entry name" value="CYCc"/>
    <property type="match status" value="1"/>
</dbReference>
<dbReference type="Proteomes" id="UP000663508">
    <property type="component" value="Chromosome"/>
</dbReference>
<dbReference type="GO" id="GO:0009190">
    <property type="term" value="P:cyclic nucleotide biosynthetic process"/>
    <property type="evidence" value="ECO:0007669"/>
    <property type="project" value="InterPro"/>
</dbReference>
<evidence type="ECO:0000256" key="2">
    <source>
        <dbReference type="SAM" id="Phobius"/>
    </source>
</evidence>
<protein>
    <recommendedName>
        <fullName evidence="3">Guanylate cyclase domain-containing protein</fullName>
    </recommendedName>
</protein>
<dbReference type="InterPro" id="IPR029787">
    <property type="entry name" value="Nucleotide_cyclase"/>
</dbReference>
<proteinExistence type="predicted"/>
<keyword evidence="2" id="KW-1133">Transmembrane helix</keyword>
<feature type="transmembrane region" description="Helical" evidence="2">
    <location>
        <begin position="263"/>
        <end position="282"/>
    </location>
</feature>
<dbReference type="KEGG" id="mind:mvi_25890"/>
<gene>
    <name evidence="4" type="ORF">mvi_25890</name>
</gene>
<dbReference type="SUPFAM" id="SSF55073">
    <property type="entry name" value="Nucleotide cyclase"/>
    <property type="match status" value="1"/>
</dbReference>
<feature type="region of interest" description="Disordered" evidence="1">
    <location>
        <begin position="1"/>
        <end position="41"/>
    </location>
</feature>
<feature type="transmembrane region" description="Helical" evidence="2">
    <location>
        <begin position="147"/>
        <end position="167"/>
    </location>
</feature>
<evidence type="ECO:0000256" key="1">
    <source>
        <dbReference type="SAM" id="MobiDB-lite"/>
    </source>
</evidence>
<sequence>MSEPIAAAEPSPDPFPTPQAAPEAWSKTSSKSSPKASSKPRAARLARAGLARVLAFRTSLRVARLRHWLAGRLPPRARGRLAENVRHAELAGLAFAFRARAVAIAVVALWLVVLVPWPRGLYYLAAAGLFFVLGTIPYGLRRHRHAWAIKLAFTVLDVALMSAVIIVPPPAGLGVDWPIQTRLRTPEFLYVLLLLGEAALTYRPLAVLWTGTWIAAIWSLGVWLVYAREDTVRFADAVRDGGLRSEESLKVFLDPAYVGLTPLWTQGIVTGLFTLLLAIAVWRGRGTMLAQVRAEVVRADLARYVSPDVADALAARAHAGFGAPQTRVVAVLFADVIGFTGMSEELGPERAFALLGGFRERSCKVVFRHAGTLDKFLGDGFMATFGGLDGRGDGAARAVACALDLQREIDAWNAKRIARGAEPIRVAVGVHCGPVVIGTIGADQRVEFTVIGDVVNVASRLQSATREVGGRILVSEGCLTAAGPAAAGRFTRSLPLTLRGRAQPIVVHVAE</sequence>
<reference evidence="4" key="1">
    <citation type="submission" date="2020-11" db="EMBL/GenBank/DDBJ databases">
        <title>Complete genome sequence of a novel pathogenic Methylobacterium strain isolated from rice in Vietnam.</title>
        <authorList>
            <person name="Lai K."/>
            <person name="Okazaki S."/>
            <person name="Higashi K."/>
            <person name="Mori H."/>
            <person name="Toyoda A."/>
            <person name="Kurokawa K."/>
        </authorList>
    </citation>
    <scope>NUCLEOTIDE SEQUENCE</scope>
    <source>
        <strain evidence="4">VL1</strain>
    </source>
</reference>
<dbReference type="Gene3D" id="3.30.70.1230">
    <property type="entry name" value="Nucleotide cyclase"/>
    <property type="match status" value="1"/>
</dbReference>
<dbReference type="GO" id="GO:0035556">
    <property type="term" value="P:intracellular signal transduction"/>
    <property type="evidence" value="ECO:0007669"/>
    <property type="project" value="InterPro"/>
</dbReference>
<feature type="transmembrane region" description="Helical" evidence="2">
    <location>
        <begin position="90"/>
        <end position="115"/>
    </location>
</feature>
<dbReference type="RefSeq" id="WP_244748986.1">
    <property type="nucleotide sequence ID" value="NZ_AP024145.1"/>
</dbReference>
<dbReference type="PANTHER" id="PTHR43081">
    <property type="entry name" value="ADENYLATE CYCLASE, TERMINAL-DIFFERENTIATION SPECIFIC-RELATED"/>
    <property type="match status" value="1"/>
</dbReference>
<dbReference type="EMBL" id="AP024145">
    <property type="protein sequence ID" value="BCM84128.1"/>
    <property type="molecule type" value="Genomic_DNA"/>
</dbReference>
<dbReference type="PANTHER" id="PTHR43081:SF1">
    <property type="entry name" value="ADENYLATE CYCLASE, TERMINAL-DIFFERENTIATION SPECIFIC"/>
    <property type="match status" value="1"/>
</dbReference>
<evidence type="ECO:0000313" key="4">
    <source>
        <dbReference type="EMBL" id="BCM84128.1"/>
    </source>
</evidence>
<dbReference type="AlphaFoldDB" id="A0A8H8WTF7"/>
<keyword evidence="2" id="KW-0812">Transmembrane</keyword>
<feature type="domain" description="Guanylate cyclase" evidence="3">
    <location>
        <begin position="330"/>
        <end position="462"/>
    </location>
</feature>
<dbReference type="InterPro" id="IPR001054">
    <property type="entry name" value="A/G_cyclase"/>
</dbReference>
<dbReference type="InterPro" id="IPR050697">
    <property type="entry name" value="Adenylyl/Guanylyl_Cyclase_3/4"/>
</dbReference>
<organism evidence="4 5">
    <name type="scientific">Methylobacterium indicum</name>
    <dbReference type="NCBI Taxonomy" id="1775910"/>
    <lineage>
        <taxon>Bacteria</taxon>
        <taxon>Pseudomonadati</taxon>
        <taxon>Pseudomonadota</taxon>
        <taxon>Alphaproteobacteria</taxon>
        <taxon>Hyphomicrobiales</taxon>
        <taxon>Methylobacteriaceae</taxon>
        <taxon>Methylobacterium</taxon>
    </lineage>
</organism>
<dbReference type="GO" id="GO:0004016">
    <property type="term" value="F:adenylate cyclase activity"/>
    <property type="evidence" value="ECO:0007669"/>
    <property type="project" value="UniProtKB-ARBA"/>
</dbReference>
<accession>A0A8H8WTF7</accession>
<name>A0A8H8WTF7_9HYPH</name>
<feature type="transmembrane region" description="Helical" evidence="2">
    <location>
        <begin position="121"/>
        <end position="140"/>
    </location>
</feature>
<evidence type="ECO:0000313" key="5">
    <source>
        <dbReference type="Proteomes" id="UP000663508"/>
    </source>
</evidence>
<evidence type="ECO:0000259" key="3">
    <source>
        <dbReference type="PROSITE" id="PS50125"/>
    </source>
</evidence>
<feature type="compositionally biased region" description="Low complexity" evidence="1">
    <location>
        <begin position="24"/>
        <end position="41"/>
    </location>
</feature>